<dbReference type="PROSITE" id="PS50026">
    <property type="entry name" value="EGF_3"/>
    <property type="match status" value="3"/>
</dbReference>
<keyword evidence="14" id="KW-1185">Reference proteome</keyword>
<dbReference type="SMART" id="SM00181">
    <property type="entry name" value="EGF"/>
    <property type="match status" value="4"/>
</dbReference>
<keyword evidence="8" id="KW-0732">Signal</keyword>
<dbReference type="PANTHER" id="PTHR14949">
    <property type="entry name" value="EGF-LIKE-DOMAIN, MULTIPLE 7, 8"/>
    <property type="match status" value="1"/>
</dbReference>
<dbReference type="PROSITE" id="PS00022">
    <property type="entry name" value="EGF_1"/>
    <property type="match status" value="3"/>
</dbReference>
<keyword evidence="5" id="KW-0964">Secreted</keyword>
<evidence type="ECO:0000256" key="6">
    <source>
        <dbReference type="ARBA" id="ARBA00022536"/>
    </source>
</evidence>
<evidence type="ECO:0000256" key="5">
    <source>
        <dbReference type="ARBA" id="ARBA00022525"/>
    </source>
</evidence>
<feature type="disulfide bond" evidence="12">
    <location>
        <begin position="274"/>
        <end position="284"/>
    </location>
</feature>
<dbReference type="GO" id="GO:0009986">
    <property type="term" value="C:cell surface"/>
    <property type="evidence" value="ECO:0007669"/>
    <property type="project" value="TreeGrafter"/>
</dbReference>
<evidence type="ECO:0000256" key="10">
    <source>
        <dbReference type="ARBA" id="ARBA00023157"/>
    </source>
</evidence>
<evidence type="ECO:0000256" key="7">
    <source>
        <dbReference type="ARBA" id="ARBA00022687"/>
    </source>
</evidence>
<evidence type="ECO:0000256" key="12">
    <source>
        <dbReference type="PROSITE-ProRule" id="PRU00076"/>
    </source>
</evidence>
<comment type="caution">
    <text evidence="12">Lacks conserved residue(s) required for the propagation of feature annotation.</text>
</comment>
<dbReference type="SMART" id="SM00469">
    <property type="entry name" value="WIF"/>
    <property type="match status" value="1"/>
</dbReference>
<reference evidence="13" key="3">
    <citation type="submission" date="2025-09" db="UniProtKB">
        <authorList>
            <consortium name="Ensembl"/>
        </authorList>
    </citation>
    <scope>IDENTIFICATION</scope>
</reference>
<dbReference type="Pfam" id="PF12661">
    <property type="entry name" value="hEGF"/>
    <property type="match status" value="3"/>
</dbReference>
<proteinExistence type="predicted"/>
<dbReference type="InterPro" id="IPR038677">
    <property type="entry name" value="WIF_sf"/>
</dbReference>
<evidence type="ECO:0000256" key="3">
    <source>
        <dbReference type="ARBA" id="ARBA00013854"/>
    </source>
</evidence>
<dbReference type="InterPro" id="IPR050969">
    <property type="entry name" value="Dev_Signal_Modulators"/>
</dbReference>
<dbReference type="FunFam" id="2.60.40.2170:FF:000001">
    <property type="entry name" value="WNT inhibitory factor 1"/>
    <property type="match status" value="1"/>
</dbReference>
<dbReference type="Pfam" id="PF02019">
    <property type="entry name" value="WIF"/>
    <property type="match status" value="1"/>
</dbReference>
<evidence type="ECO:0000256" key="4">
    <source>
        <dbReference type="ARBA" id="ARBA00022473"/>
    </source>
</evidence>
<keyword evidence="7" id="KW-0879">Wnt signaling pathway</keyword>
<dbReference type="Gene3D" id="2.60.40.2170">
    <property type="entry name" value="Wnt, WIF domain"/>
    <property type="match status" value="1"/>
</dbReference>
<evidence type="ECO:0000256" key="9">
    <source>
        <dbReference type="ARBA" id="ARBA00022737"/>
    </source>
</evidence>
<keyword evidence="4" id="KW-0217">Developmental protein</keyword>
<dbReference type="PROSITE" id="PS01186">
    <property type="entry name" value="EGF_2"/>
    <property type="match status" value="3"/>
</dbReference>
<keyword evidence="9" id="KW-0677">Repeat</keyword>
<dbReference type="FunFam" id="2.10.25.10:FF:000276">
    <property type="entry name" value="Wnt inhibitory factor 1"/>
    <property type="match status" value="1"/>
</dbReference>
<sequence>MAPAGRLCCAALLCGALSLCSLRAAPRQPDTLYLWIDAQQARVLIGFEEDILIVSEGKMAPFTHDFRKAQQRMPAIPVGIHSMNFTWQATGRAEYYYEFLSLHSLDKGIMADPTINIPLLGTVPHKASVVQIGFPCLGKQDGVAAFEVNVIIMNSEGNIILQTPQNAIFFKTCQQAECPGGCRNGGVCNKRHVCECPDGFYGPHCEKALCVPRCMNGGLCITPGLCICPPGFYGINCDKANCTTTCFNGGTCFYLGKCICPSGYEGDQCEISKCHQPCRNGGKCTGKNKCKCSKGYQGDLCSKREYQSRSLSPCGNIMLTVQYLFYLMSLLIVCCQIQVILLSGCTSCTRLREIMKPETFFNRSVLTVLLSSVLLSFYKSSVSAQQWQFSSREMLNKMSILCHVNIHSEWGAGDYSPSLAGSDGCSALLYNPILLPGAEPDLASKEWVWTVSGL</sequence>
<feature type="disulfide bond" evidence="12">
    <location>
        <begin position="260"/>
        <end position="269"/>
    </location>
</feature>
<protein>
    <recommendedName>
        <fullName evidence="3">Wnt inhibitory factor 1</fullName>
    </recommendedName>
</protein>
<dbReference type="InterPro" id="IPR000742">
    <property type="entry name" value="EGF"/>
</dbReference>
<keyword evidence="10 12" id="KW-1015">Disulfide bond</keyword>
<evidence type="ECO:0000256" key="1">
    <source>
        <dbReference type="ARBA" id="ARBA00003309"/>
    </source>
</evidence>
<comment type="subcellular location">
    <subcellularLocation>
        <location evidence="2">Secreted</location>
    </subcellularLocation>
</comment>
<dbReference type="GO" id="GO:0005576">
    <property type="term" value="C:extracellular region"/>
    <property type="evidence" value="ECO:0007669"/>
    <property type="project" value="UniProtKB-SubCell"/>
</dbReference>
<feature type="disulfide bond" evidence="12">
    <location>
        <begin position="292"/>
        <end position="301"/>
    </location>
</feature>
<dbReference type="PANTHER" id="PTHR14949:SF32">
    <property type="entry name" value="WNT INHIBITORY FACTOR 1"/>
    <property type="match status" value="1"/>
</dbReference>
<keyword evidence="6 12" id="KW-0245">EGF-like domain</keyword>
<evidence type="ECO:0000313" key="13">
    <source>
        <dbReference type="Ensembl" id="ENSCPVP00000008520.1"/>
    </source>
</evidence>
<feature type="disulfide bond" evidence="12">
    <location>
        <begin position="242"/>
        <end position="252"/>
    </location>
</feature>
<dbReference type="GO" id="GO:0016055">
    <property type="term" value="P:Wnt signaling pathway"/>
    <property type="evidence" value="ECO:0007669"/>
    <property type="project" value="UniProtKB-KW"/>
</dbReference>
<dbReference type="InterPro" id="IPR013032">
    <property type="entry name" value="EGF-like_CS"/>
</dbReference>
<dbReference type="PROSITE" id="PS50814">
    <property type="entry name" value="WIF"/>
    <property type="match status" value="1"/>
</dbReference>
<comment type="function">
    <text evidence="1">Binds to WNT proteins and inhibits their activities. May be involved in mesoderm segmentation.</text>
</comment>
<dbReference type="InterPro" id="IPR013309">
    <property type="entry name" value="Wnt-inh"/>
</dbReference>
<keyword evidence="11" id="KW-0325">Glycoprotein</keyword>
<organism evidence="13 14">
    <name type="scientific">Geospiza parvula</name>
    <name type="common">Small tree-finch</name>
    <name type="synonym">Camarhynchus parvulus</name>
    <dbReference type="NCBI Taxonomy" id="87175"/>
    <lineage>
        <taxon>Eukaryota</taxon>
        <taxon>Metazoa</taxon>
        <taxon>Chordata</taxon>
        <taxon>Craniata</taxon>
        <taxon>Vertebrata</taxon>
        <taxon>Euteleostomi</taxon>
        <taxon>Archelosauria</taxon>
        <taxon>Archosauria</taxon>
        <taxon>Dinosauria</taxon>
        <taxon>Saurischia</taxon>
        <taxon>Theropoda</taxon>
        <taxon>Coelurosauria</taxon>
        <taxon>Aves</taxon>
        <taxon>Neognathae</taxon>
        <taxon>Neoaves</taxon>
        <taxon>Telluraves</taxon>
        <taxon>Australaves</taxon>
        <taxon>Passeriformes</taxon>
        <taxon>Thraupidae</taxon>
        <taxon>Camarhynchus</taxon>
    </lineage>
</organism>
<evidence type="ECO:0000256" key="11">
    <source>
        <dbReference type="ARBA" id="ARBA00023180"/>
    </source>
</evidence>
<reference evidence="13" key="2">
    <citation type="submission" date="2025-08" db="UniProtKB">
        <authorList>
            <consortium name="Ensembl"/>
        </authorList>
    </citation>
    <scope>IDENTIFICATION</scope>
</reference>
<dbReference type="SUPFAM" id="SSF57196">
    <property type="entry name" value="EGF/Laminin"/>
    <property type="match status" value="1"/>
</dbReference>
<reference evidence="13" key="1">
    <citation type="submission" date="2020-02" db="EMBL/GenBank/DDBJ databases">
        <authorList>
            <person name="Enbody D E."/>
            <person name="Pettersson E M."/>
        </authorList>
    </citation>
    <scope>NUCLEOTIDE SEQUENCE [LARGE SCALE GENOMIC DNA]</scope>
</reference>
<evidence type="ECO:0000256" key="8">
    <source>
        <dbReference type="ARBA" id="ARBA00022729"/>
    </source>
</evidence>
<dbReference type="AlphaFoldDB" id="A0A8C3MNJ5"/>
<feature type="disulfide bond" evidence="12">
    <location>
        <begin position="178"/>
        <end position="188"/>
    </location>
</feature>
<dbReference type="Ensembl" id="ENSCPVT00000008857.2">
    <property type="protein sequence ID" value="ENSCPVP00000008520.1"/>
    <property type="gene ID" value="ENSCPVG00000006192.2"/>
</dbReference>
<evidence type="ECO:0000256" key="2">
    <source>
        <dbReference type="ARBA" id="ARBA00004613"/>
    </source>
</evidence>
<name>A0A8C3MNJ5_GEOPR</name>
<feature type="disulfide bond" evidence="12">
    <location>
        <begin position="196"/>
        <end position="205"/>
    </location>
</feature>
<dbReference type="Gene3D" id="2.10.25.10">
    <property type="entry name" value="Laminin"/>
    <property type="match status" value="2"/>
</dbReference>
<dbReference type="PRINTS" id="PR01901">
    <property type="entry name" value="WIFPROTEIN"/>
</dbReference>
<gene>
    <name evidence="13" type="primary">WIF1</name>
</gene>
<accession>A0A8C3MNJ5</accession>
<dbReference type="Proteomes" id="UP000694382">
    <property type="component" value="Chromosome 1A"/>
</dbReference>
<dbReference type="GO" id="GO:0005102">
    <property type="term" value="F:signaling receptor binding"/>
    <property type="evidence" value="ECO:0007669"/>
    <property type="project" value="TreeGrafter"/>
</dbReference>
<dbReference type="InterPro" id="IPR003306">
    <property type="entry name" value="WIF"/>
</dbReference>
<evidence type="ECO:0000313" key="14">
    <source>
        <dbReference type="Proteomes" id="UP000694382"/>
    </source>
</evidence>